<organism evidence="1 2">
    <name type="scientific">Mycovorax composti</name>
    <dbReference type="NCBI Taxonomy" id="2962693"/>
    <lineage>
        <taxon>Bacteria</taxon>
        <taxon>Pseudomonadati</taxon>
        <taxon>Bacteroidota</taxon>
        <taxon>Chitinophagia</taxon>
        <taxon>Chitinophagales</taxon>
        <taxon>Chitinophagaceae</taxon>
        <taxon>Mycovorax</taxon>
    </lineage>
</organism>
<dbReference type="EMBL" id="CP144143">
    <property type="protein sequence ID" value="WWC84536.1"/>
    <property type="molecule type" value="Genomic_DNA"/>
</dbReference>
<evidence type="ECO:0000313" key="2">
    <source>
        <dbReference type="Proteomes" id="UP001321305"/>
    </source>
</evidence>
<accession>A0ABZ2EMY5</accession>
<keyword evidence="2" id="KW-1185">Reference proteome</keyword>
<dbReference type="Proteomes" id="UP001321305">
    <property type="component" value="Chromosome"/>
</dbReference>
<protein>
    <submittedName>
        <fullName evidence="1">Uncharacterized protein</fullName>
    </submittedName>
</protein>
<evidence type="ECO:0000313" key="1">
    <source>
        <dbReference type="EMBL" id="WWC84536.1"/>
    </source>
</evidence>
<gene>
    <name evidence="1" type="ORF">PIECOFPK_02275</name>
</gene>
<dbReference type="RefSeq" id="WP_409965917.1">
    <property type="nucleotide sequence ID" value="NZ_CP144143.1"/>
</dbReference>
<sequence>MKMTQPKLATEGRKTTANSTYPKVAVQWLNQALCFYQSLCLVDSEVLRNRHLRVAANRCSQLYRLSTQRLNIDMKPKELLIEAVNKFYERKAQKEGIYVLRFTIEIYEKAKGRSYWCNWL</sequence>
<proteinExistence type="predicted"/>
<reference evidence="2" key="1">
    <citation type="submission" date="2024-01" db="EMBL/GenBank/DDBJ databases">
        <title>Mycovorax composti gen. nov. sp. nov., a member of the family Chitinophagaceae isolated from button mushroom compost.</title>
        <authorList>
            <person name="Thai M."/>
            <person name="Bell T.L."/>
            <person name="Kertesz M.A."/>
        </authorList>
    </citation>
    <scope>NUCLEOTIDE SEQUENCE [LARGE SCALE GENOMIC DNA]</scope>
    <source>
        <strain evidence="2">C216</strain>
    </source>
</reference>
<name>A0ABZ2EMY5_9BACT</name>